<accession>A0A1X7VKF4</accession>
<dbReference type="AlphaFoldDB" id="A0A1X7VKF4"/>
<protein>
    <submittedName>
        <fullName evidence="1">Uncharacterized protein</fullName>
    </submittedName>
</protein>
<reference evidence="1" key="1">
    <citation type="submission" date="2017-05" db="UniProtKB">
        <authorList>
            <consortium name="EnsemblMetazoa"/>
        </authorList>
    </citation>
    <scope>IDENTIFICATION</scope>
</reference>
<dbReference type="eggNOG" id="ENOG502QSU3">
    <property type="taxonomic scope" value="Eukaryota"/>
</dbReference>
<dbReference type="InParanoid" id="A0A1X7VKF4"/>
<organism evidence="1">
    <name type="scientific">Amphimedon queenslandica</name>
    <name type="common">Sponge</name>
    <dbReference type="NCBI Taxonomy" id="400682"/>
    <lineage>
        <taxon>Eukaryota</taxon>
        <taxon>Metazoa</taxon>
        <taxon>Porifera</taxon>
        <taxon>Demospongiae</taxon>
        <taxon>Heteroscleromorpha</taxon>
        <taxon>Haplosclerida</taxon>
        <taxon>Niphatidae</taxon>
        <taxon>Amphimedon</taxon>
    </lineage>
</organism>
<dbReference type="PANTHER" id="PTHR45749">
    <property type="match status" value="1"/>
</dbReference>
<evidence type="ECO:0000313" key="1">
    <source>
        <dbReference type="EnsemblMetazoa" id="Aqu2.1.40517_001"/>
    </source>
</evidence>
<dbReference type="PANTHER" id="PTHR45749:SF21">
    <property type="entry name" value="DUF4371 DOMAIN-CONTAINING PROTEIN"/>
    <property type="match status" value="1"/>
</dbReference>
<proteinExistence type="predicted"/>
<sequence>NKGKFVQLLLCRSADVEGLKQWVHSGKYMSHEIINEVIEIMAHELLRGIIANVKCANYYALIADETQDVSRIEQLPVSMASFLKDVLLRCDLSLNRCRGQAYNGAANMSGCFNGVASHLRSEEKAALYVHCTARCLNLCLQNCARRCSYVRDALGLVMEILNIICNSPKRLASFKTVLKEFVLILQI</sequence>
<name>A0A1X7VKF4_AMPQE</name>
<dbReference type="EnsemblMetazoa" id="Aqu2.1.40517_001">
    <property type="protein sequence ID" value="Aqu2.1.40517_001"/>
    <property type="gene ID" value="Aqu2.1.40517"/>
</dbReference>
<dbReference type="OrthoDB" id="10064879at2759"/>
<dbReference type="STRING" id="400682.A0A1X7VKF4"/>